<dbReference type="PROSITE" id="PS00543">
    <property type="entry name" value="HLYD_FAMILY"/>
    <property type="match status" value="1"/>
</dbReference>
<reference evidence="1" key="1">
    <citation type="submission" date="2022-12" db="EMBL/GenBank/DDBJ databases">
        <title>Species Delineation and Comparative Genomics within the Campylobacter ureolyticus Complex.</title>
        <authorList>
            <person name="Maki J."/>
            <person name="Howard M."/>
            <person name="Connelly S."/>
            <person name="Hardy D.J."/>
            <person name="Cameron A."/>
        </authorList>
    </citation>
    <scope>NUCLEOTIDE SEQUENCE</scope>
    <source>
        <strain evidence="1">URMC_786</strain>
    </source>
</reference>
<dbReference type="Proteomes" id="UP001075461">
    <property type="component" value="Unassembled WGS sequence"/>
</dbReference>
<gene>
    <name evidence="1" type="ORF">O6B92_09550</name>
</gene>
<organism evidence="1 2">
    <name type="scientific">Campylobacter ureolyticus</name>
    <dbReference type="NCBI Taxonomy" id="827"/>
    <lineage>
        <taxon>Bacteria</taxon>
        <taxon>Pseudomonadati</taxon>
        <taxon>Campylobacterota</taxon>
        <taxon>Epsilonproteobacteria</taxon>
        <taxon>Campylobacterales</taxon>
        <taxon>Campylobacteraceae</taxon>
        <taxon>Campylobacter</taxon>
    </lineage>
</organism>
<dbReference type="GO" id="GO:0016020">
    <property type="term" value="C:membrane"/>
    <property type="evidence" value="ECO:0007669"/>
    <property type="project" value="InterPro"/>
</dbReference>
<evidence type="ECO:0000313" key="1">
    <source>
        <dbReference type="EMBL" id="MCZ6162564.1"/>
    </source>
</evidence>
<dbReference type="InterPro" id="IPR006144">
    <property type="entry name" value="Secretion_HlyD_CS"/>
</dbReference>
<protein>
    <submittedName>
        <fullName evidence="1">HlyD family type I secretion periplasmic adaptor subunit</fullName>
    </submittedName>
</protein>
<evidence type="ECO:0000313" key="2">
    <source>
        <dbReference type="Proteomes" id="UP001075461"/>
    </source>
</evidence>
<name>A0A9Q4PW42_9BACT</name>
<sequence>EDEKLGIVYEIKVKPLKTTLNIDGEIKNIEPGMSVIAEVKVGKRRVIELFIYPIIKYLDEGLSVR</sequence>
<feature type="non-terminal residue" evidence="1">
    <location>
        <position position="1"/>
    </location>
</feature>
<dbReference type="AlphaFoldDB" id="A0A9Q4PW42"/>
<accession>A0A9Q4PW42</accession>
<comment type="caution">
    <text evidence="1">The sequence shown here is derived from an EMBL/GenBank/DDBJ whole genome shotgun (WGS) entry which is preliminary data.</text>
</comment>
<dbReference type="GO" id="GO:0009306">
    <property type="term" value="P:protein secretion"/>
    <property type="evidence" value="ECO:0007669"/>
    <property type="project" value="InterPro"/>
</dbReference>
<proteinExistence type="predicted"/>
<dbReference type="EMBL" id="JAPXGP010000020">
    <property type="protein sequence ID" value="MCZ6162564.1"/>
    <property type="molecule type" value="Genomic_DNA"/>
</dbReference>